<dbReference type="InterPro" id="IPR018392">
    <property type="entry name" value="LysM"/>
</dbReference>
<dbReference type="InterPro" id="IPR036779">
    <property type="entry name" value="LysM_dom_sf"/>
</dbReference>
<evidence type="ECO:0000313" key="3">
    <source>
        <dbReference type="Proteomes" id="UP000078284"/>
    </source>
</evidence>
<evidence type="ECO:0000313" key="2">
    <source>
        <dbReference type="EMBL" id="OAO89284.1"/>
    </source>
</evidence>
<gene>
    <name evidence="2" type="ORF">AXX17_ATUG02230</name>
</gene>
<dbReference type="Gene3D" id="3.10.350.10">
    <property type="entry name" value="LysM domain"/>
    <property type="match status" value="1"/>
</dbReference>
<dbReference type="PANTHER" id="PTHR33734">
    <property type="entry name" value="LYSM DOMAIN-CONTAINING GPI-ANCHORED PROTEIN 2"/>
    <property type="match status" value="1"/>
</dbReference>
<dbReference type="Pfam" id="PF01476">
    <property type="entry name" value="LysM"/>
    <property type="match status" value="2"/>
</dbReference>
<proteinExistence type="predicted"/>
<sequence length="5270" mass="594085">MRKSKDEMLEAVLTRLRTEGGITETSPGSIARGYLDLIGELLNCTRDGDESDDNYRARISNQVSVEQNANLIAIRLKTLRIDGVADAQFKRFTRGTGSFTCYVTPQVYPIENDLLTRVESVIDEVAAYGMNVEVKTNIERYIEQAWNNMYIGTANLQTADYCYKIPLATRDVVDVETPNRHVRLVIDGVRRDCMPMDSLRLFFESDDNAYMIDTIEGYVYIKVTDYYMQDNIFKPFDAIEVGDTLHYEYMLHHIWNVFDEFGMLLGISRLPGERNEAFKNRILDVFKNPGGATKKGLINGISRELGIDKSQVELGSLSDDKYVQTKLMNTDGTPSQTYIQYVNQINSNLGFSWDHMNWGEAYWRSIEENNMGFHYLPHIWDGFSASWKDNEVQSGIGSGDDLLVTAPKEESSVREFKAYVGLHGTEEQIEENHPEIQFKYKIVAKGKIPNDEYDLEDYKYTVMASEIIPLHYVLVALREFLYQTHITWDNRYGYTFSDNTSPGMEIVTGEDILHNNEEPQIKVHVEMKTADRTVTPVLEELIVDWIDQSDAPQSYKLTTDEDFTLNNTMTQTTLADVEVGNGSVTLGRGSFSAVIDTEGSFLRGSQGISVRVNREVGNNIYPDLVLTRFPELFDERSGSKSNPNLLRWTNLKDYNMAEHVNSLQDAVMAVQRMLGELAQMPAAPKDVNGKPITDPNVLLNLKRTSTVKSRIDALETHDWYAEFDKRYGGPTWAFDKDKTTNPTIQQHRHLGSTSGIPGMPEKIMLTQEVQGKLPKANVDLTKTATGITGSDIYVESTSNTKVADAINDKISETTGGTIAQNAELKVLGKTNTRWTREFDSNDASSTGNTAVADSKTLLNKAIESGATAASDLLNAPLDGMHYGRYVAVVRLSASSLPSNAVVEVSAVNSKTNQVINKTTLNGTDFDTSGQYKTFYLIFNHDGSTKLRVRKLATTSSVKVRFDYAIVEPVHPAKDAEVKVYKTGSNTALVTFHSGTDTQVDITSHQGVLDLEQTYEWEVKVTAANDSTAYSGRKRFKFGPVFLQDGLVWPDGPEAYEYIGTRKYFEEIRENAASVVDDYVVDSIEENDALEKALALFTRETVPSRTDFENLESILWLIAKKEDTYRDEIQRLIEDGLGAQDIHKIYTIFDRLIRIPPKEPSNVYLTFGGFEKLYVKSGRAYNNGKEDLSVDVNWQPSDLKPGTCTVNFLNELSEDVSYYKVELEVGFTDKTCTHTLFYRVEDVESFGRKINIPMDHINFVHLSSSKETRYVLRVSAVDKRKEQSVPYYKPYKVDNVPLGVASYNLRVQQYDLSNQWITQYYYDIYNGPNTAYVHNVTGNVDGVYHYAVRVFDINGNVSDWFWILDYIKIDPLKPPAAPKPRMAWSSQHELNFIWDAVPTAEYYEYLPTWWPNPSIQRTNTLDSPHVWLNPDTTYVQKVRAVNRAGASPWATVSGKTQPRPIIEKYQKGAGSRTWRTNYVILMQNGRIIRNPSEWRNEYDDREVFHGEWIELEAKNQDGLDVKKGTRWGNNKCLFFLDHNDWRQKLQGKEILDVQFYIRRRNTGHGYKNDGRFLHVWAHNYGEEFDAQEPFSYHIDAKIQAQLPSTFYAATSREFTRTDATKWTVSGTDIKTRTANTPVEFLATGDNLEVHVRLQNVGTQNIEAKLYKEELVSETYQWVEKQTKSINTLSLTNPNKVDKIVFDSYGFGDYKVVIKALDTTADAIIVGEDSGLYDQNGDYTVKIDMTQVATSVGKTFKYASKIRFVQKQPTGTEMNIRSSSSRDNIFWGPITAPYRQNTKRLRLKRGVTNHSVTLGPINEGTKFDFSKTTALLNWDTQAFPPKDTSNTKISYVFSKTRTNQKDPRNLLQVIDNPMNVKDRAMKFSPQPYFLTVEMTRSSVRGTPVVDLIDIYQNILYKEVVNVINKDVSAVDGLSTGRKSLQKISDYPFKYPSTSNQIPFNQQQITSAQQKYELTDQTRRPSDVMIYLKSEESKGSRTGKSTSASDEVIAKAIQRKLEFGGKTGVLMHYQYGAGKVQYLRPYERELDSTFTPFLLSNLKYRYYIQNGWPNELHKVVNGQTLNDVAEMYNTTVTAIKATNKDILLNEDGTLVKDQLITMPNISKNNEVSLLFKNGTVYTQKSSHNSVYDKDHGVNVTDFSSEPISIKVPNTPPKGYVDWASEEKIYTGVINANDIRGEFVRTQFNLSTLADFNREYVVIEGDTWESIATKYDIHVQDLKVANDSIEELKVGSIIIIPPNIILPALAPEAEFENAMPYEISIIEDSVHKKNGVRIDESFVPIDWNGKHLPLEVTYRTSELLTAEMVRGADANGMDPLPLSDVIEIVSCKKKTGSVTYHIWNDTLKTGDFKLKSNYIDWSPSQAGVLEPAAGEEYVVVYKRREVDSVKVHLDTTYFEKMGTDIVWRSPEVKVFDGVCTPTEDFKLELPTPQSFERYDSIYKNIGYIIEDNDLWVETSVQDIDGKKFLVGTLNGKDPSKNWHPEIQKGYYYLKEQEHYLYSEPLKTVLTEKELPTADGIEYVNGPTGIGAMLLPTSSNIVKDSVFENDDWKKAKLPFAVMQSLFDGGISGQNVTWSEIPVAPIDHSPILVQKENGDTLQKVSFFDHETGAYQTWNQEPFRYDGKSDFVEVAYNNLDEQFRDIAIRTEDGEKIGEPYRIDDMYQEMQLKRKNVQGNIYINTMLHISKQNAQLQPHKDLVRSGQRNRGYAIRIGNKVPKNSTNLAYVQSKSVSPEENILLEDVSSQIKENGLSNFIEKDYMVYPNNKFLLETESGQAIFPTDAVYVTDEFTIRKNRQDTPKPVFYEMELKGRFDARTAQVIPYLGGFSSETEQEAIPLEEVVLDKRNDLVYVGNSIRIEANGGPLQEDDMYKVQLIREDNFIYRIVVFTNFRNNKDVTYKVVYPNYRSDIKQSELKEEVLNAYPFFKQVTMDEFEDIVTDMESDPDKYKHLKVYAIEEKGNDFSFYATSDVMIANYQTRTPQLFKHRVEAKLKTKLSETNPGKMNIGFSFVQSVVNVENLSSIGKAINEHLSLPKYVELQNPHPTAVDLLKKDVRYWAVNLDMPDHHYEDYDLLVITGYGKADLSMFKDKFEHYLKNGGTIWVDNAGSGINILDFKTSKGNTFISDIGFSSSSNEFGVKEIKKDSPYISRLLPIQNVGALGYADISPAILFGQDEVSTQWDTIVKHLNGGPSIIKKTLFDKGTVLVSNCGIFRAFYHNQKESVNLVLNSILYHSEEQWVFTPWRNDFVYHRDNLFAQEYKVNNTDVYINDRSDYNANQIVAKKILYKNCKEYVKIYCKPWFYNATGVYEHAVDGDKSIPINNSGFESGQVDAGGQPVTSWTADTVNAIPSWNTKKLAGQTVTFTHDSTKSLFGVRQVSLDSSNGTTGAQAFWESEDIYVSIDDYKATVWATIDQVRGITTDGVKIGIYNLQGEKISSSISITGKKDWVKLETIFHIDKPQNIKIRIGFVDGNGFGKASFDDVTLDTIGAVRGVAQNEGEKALYAFSIKPNATTIDIEAEGFGNADITRATPEVPFTYTIMPFIHQWISFGVDAGTGLEYGRYERMYGPPVSYSKSIRKTEGLKNLGYLHTLLPPVPSGKEWYDKNKIFYKIALGSESLEENNLVNLKLFDRKTGMEWFYSGDLVIGHKDIFWATDKPSFVLHAETGFETIRASKRNFGLKLIDDRRIYSELPQTKDAKENWYLRIHNGQFIKDDLGYKEWSELHVSKNPDVMNQYKERVMKKEKYQVNEYASQIFNPSIGIMTVENEMEYMTPSTVKVPHNNLFVSQGFVEKEQLLVEGLANSAGTLFRAKQKDWIRNDKVHIFIDAANNGNMVEIFEEYPFEINHDEGTIFFPGKNITGKVYATYEYRNFRLYKRIYKNTKMSDDLLENKRVDPVTKEVIMYGSKENWLIQPVPVLKTTKGKATSANTIPATNYRIDYEKGKVVFKFEPVGPVYADYGYFENQELSANDYDIQNGIFFLKENISFKDDLFAKYSYFDNFYEYKGFYSETLRTFLHLDLNPSVGHYSTLPMTTYVNGVQKVEYKKVPSSKLLNKLIHIYIVPDSENGNSIRHCFSREEWRNIQQSNPMYLLLAKVQVREHTSVKDVVVMDARTRGGGISESLSTKTIDERVQGRQRYWDIGNWDGKAFYRNGVLIVALPKSILTEYGVFQYYDKETDTTHLQWSYVDDPNLTHFEVEIYDQNLRKWVKCDGRNGIIEKQPKIGKYDGDPNGDYVMSEDVNELQESIEQIERVINFKELGNTVSGELNKKVDKAAISDFGSPLFVGYRGASINTYDSIEKRINAFSYIPHVMINKEESTNFNFFVDEVKKSGTLLYGIINYPNVVLNNIEADITWFESKGFHGILLSNFGFENGWNRSQQNQILQYIHAKGMSAVITGEIETTLFNKPHKNNPQQADLKTSKEDIYLAQDVFVLNGAKNNPIVIPSVVFNLNKAQKERGIQIFVEDTADASNDNNKLYLYGKMLSTLYNLDGYSLAPQSRYALNEKVERYLHGFELGKWKTQNPVYVEETTATSRSFSKGSIVFDKVKNECYIKGVGLNPSIYTWQDKQIPGKAIDFASAIYGSEGIETLVDAINDNNHLIHYSKIDGLTGSGATPDSIKDTVIRAINNSPAAVAKNGPGGYDEMAGNDFLHGGVIDYIDAGSIKSGILNIDHIKTNIIEAINAYIGTAKINTAVIGELSAEHIAANVIDAINIYASNISVGSALIDNAVIGELSAEHIKGAVIEAVNLYAGEAVIDSAKISQLDAEHIKASVIEAINASIETAVIDSAKIGTLTASHIKGMVVEAINLYAGQAKIDAAQIGALKAENISAGLIEALEISAGSANFDRLQASVIEAINASIEHAFIDGAIIGEGTVDSAQIADGSITDAKIVSLVANKIVAGTIDTGQVTLQGTNGHLRITGNRLQVFDNQKTPVERVSIGDVNADGSLYGLRVRGADGVTVLYDEKGVYSEGITDGAITNPKIQEGAVDGGKHIAVNTVTADKLVAESITARELAAKSVNANHLQTNSIVAGSGVIGKGAIGEAEIAQASITDAHIKTLSANKVTAGSIQMTSRNLVSNATLRKGTIDWTLDSTFSTYEVSEIVRLNTTNSLHLFTTGKPLQNSSAYSKFVPASAGENYSASVYVLTKNLSGYDGGHPRVEIEYHNDSARIISKTTTSILTGNDIWQRISVTETAPAGTTRVRLRIYHPKNGDSYFCRPMLQKGNIVTEWTGDGSFMTEDGFYTGELHAEQITTGKIKA</sequence>
<comment type="caution">
    <text evidence="2">The sequence shown here is derived from an EMBL/GenBank/DDBJ whole genome shotgun (WGS) entry which is preliminary data.</text>
</comment>
<dbReference type="InterPro" id="IPR036116">
    <property type="entry name" value="FN3_sf"/>
</dbReference>
<dbReference type="CDD" id="cd00118">
    <property type="entry name" value="LysM"/>
    <property type="match status" value="1"/>
</dbReference>
<name>A0A178U7R9_ARATH</name>
<reference evidence="3" key="1">
    <citation type="journal article" date="2016" name="Proc. Natl. Acad. Sci. U.S.A.">
        <title>Chromosome-level assembly of Arabidopsis thaliana Ler reveals the extent of translocation and inversion polymorphisms.</title>
        <authorList>
            <person name="Zapata L."/>
            <person name="Ding J."/>
            <person name="Willing E.M."/>
            <person name="Hartwig B."/>
            <person name="Bezdan D."/>
            <person name="Jiao W.B."/>
            <person name="Patel V."/>
            <person name="Velikkakam James G."/>
            <person name="Koornneef M."/>
            <person name="Ossowski S."/>
            <person name="Schneeberger K."/>
        </authorList>
    </citation>
    <scope>NUCLEOTIDE SEQUENCE [LARGE SCALE GENOMIC DNA]</scope>
    <source>
        <strain evidence="3">cv. Landsberg erecta</strain>
    </source>
</reference>
<dbReference type="PROSITE" id="PS51782">
    <property type="entry name" value="LYSM"/>
    <property type="match status" value="1"/>
</dbReference>
<dbReference type="SMART" id="SM00257">
    <property type="entry name" value="LysM"/>
    <property type="match status" value="2"/>
</dbReference>
<dbReference type="PANTHER" id="PTHR33734:SF22">
    <property type="entry name" value="MEMBRANE-BOUND LYTIC MUREIN TRANSGLYCOSYLASE D"/>
    <property type="match status" value="1"/>
</dbReference>
<dbReference type="Gene3D" id="2.60.120.260">
    <property type="entry name" value="Galactose-binding domain-like"/>
    <property type="match status" value="2"/>
</dbReference>
<dbReference type="EMBL" id="LUHQ01000017">
    <property type="protein sequence ID" value="OAO89284.1"/>
    <property type="molecule type" value="Genomic_DNA"/>
</dbReference>
<dbReference type="Proteomes" id="UP000078284">
    <property type="component" value="Unassembled WGS sequence"/>
</dbReference>
<organism evidence="2 3">
    <name type="scientific">Arabidopsis thaliana</name>
    <name type="common">Mouse-ear cress</name>
    <dbReference type="NCBI Taxonomy" id="3702"/>
    <lineage>
        <taxon>Eukaryota</taxon>
        <taxon>Viridiplantae</taxon>
        <taxon>Streptophyta</taxon>
        <taxon>Embryophyta</taxon>
        <taxon>Tracheophyta</taxon>
        <taxon>Spermatophyta</taxon>
        <taxon>Magnoliopsida</taxon>
        <taxon>eudicotyledons</taxon>
        <taxon>Gunneridae</taxon>
        <taxon>Pentapetalae</taxon>
        <taxon>rosids</taxon>
        <taxon>malvids</taxon>
        <taxon>Brassicales</taxon>
        <taxon>Brassicaceae</taxon>
        <taxon>Camelineae</taxon>
        <taxon>Arabidopsis</taxon>
    </lineage>
</organism>
<feature type="non-terminal residue" evidence="2">
    <location>
        <position position="1"/>
    </location>
</feature>
<evidence type="ECO:0000259" key="1">
    <source>
        <dbReference type="PROSITE" id="PS51782"/>
    </source>
</evidence>
<accession>A0A178U7R9</accession>
<protein>
    <recommendedName>
        <fullName evidence="1">LysM domain-containing protein</fullName>
    </recommendedName>
</protein>
<feature type="domain" description="LysM" evidence="1">
    <location>
        <begin position="2068"/>
        <end position="2115"/>
    </location>
</feature>
<dbReference type="SUPFAM" id="SSF54106">
    <property type="entry name" value="LysM domain"/>
    <property type="match status" value="1"/>
</dbReference>
<dbReference type="SUPFAM" id="SSF49265">
    <property type="entry name" value="Fibronectin type III"/>
    <property type="match status" value="1"/>
</dbReference>